<evidence type="ECO:0000256" key="2">
    <source>
        <dbReference type="ARBA" id="ARBA00023163"/>
    </source>
</evidence>
<protein>
    <recommendedName>
        <fullName evidence="5">Xylanolytic transcriptional activator regulatory domain-containing protein</fullName>
    </recommendedName>
</protein>
<accession>A0AA39D1U3</accession>
<gene>
    <name evidence="6" type="ORF">H2204_003254</name>
</gene>
<dbReference type="Proteomes" id="UP001172681">
    <property type="component" value="Unassembled WGS sequence"/>
</dbReference>
<dbReference type="InterPro" id="IPR051127">
    <property type="entry name" value="Fungal_SecMet_Regulators"/>
</dbReference>
<comment type="caution">
    <text evidence="6">The sequence shown here is derived from an EMBL/GenBank/DDBJ whole genome shotgun (WGS) entry which is preliminary data.</text>
</comment>
<dbReference type="GO" id="GO:0000435">
    <property type="term" value="P:positive regulation of transcription from RNA polymerase II promoter by galactose"/>
    <property type="evidence" value="ECO:0007669"/>
    <property type="project" value="TreeGrafter"/>
</dbReference>
<dbReference type="AlphaFoldDB" id="A0AA39D1U3"/>
<reference evidence="6" key="1">
    <citation type="submission" date="2022-10" db="EMBL/GenBank/DDBJ databases">
        <title>Culturing micro-colonial fungi from biological soil crusts in the Mojave desert and describing Neophaeococcomyces mojavensis, and introducing the new genera and species Taxawa tesnikishii.</title>
        <authorList>
            <person name="Kurbessoian T."/>
            <person name="Stajich J.E."/>
        </authorList>
    </citation>
    <scope>NUCLEOTIDE SEQUENCE</scope>
    <source>
        <strain evidence="6">TK_35</strain>
    </source>
</reference>
<evidence type="ECO:0000256" key="1">
    <source>
        <dbReference type="ARBA" id="ARBA00023015"/>
    </source>
</evidence>
<dbReference type="GO" id="GO:0008270">
    <property type="term" value="F:zinc ion binding"/>
    <property type="evidence" value="ECO:0007669"/>
    <property type="project" value="InterPro"/>
</dbReference>
<dbReference type="GO" id="GO:0000981">
    <property type="term" value="F:DNA-binding transcription factor activity, RNA polymerase II-specific"/>
    <property type="evidence" value="ECO:0007669"/>
    <property type="project" value="TreeGrafter"/>
</dbReference>
<evidence type="ECO:0000313" key="7">
    <source>
        <dbReference type="Proteomes" id="UP001172681"/>
    </source>
</evidence>
<feature type="compositionally biased region" description="Polar residues" evidence="4">
    <location>
        <begin position="454"/>
        <end position="465"/>
    </location>
</feature>
<dbReference type="GO" id="GO:0006351">
    <property type="term" value="P:DNA-templated transcription"/>
    <property type="evidence" value="ECO:0007669"/>
    <property type="project" value="InterPro"/>
</dbReference>
<proteinExistence type="predicted"/>
<evidence type="ECO:0000256" key="3">
    <source>
        <dbReference type="ARBA" id="ARBA00023242"/>
    </source>
</evidence>
<dbReference type="InterPro" id="IPR007219">
    <property type="entry name" value="XnlR_reg_dom"/>
</dbReference>
<feature type="compositionally biased region" description="Low complexity" evidence="4">
    <location>
        <begin position="429"/>
        <end position="445"/>
    </location>
</feature>
<dbReference type="GO" id="GO:0000978">
    <property type="term" value="F:RNA polymerase II cis-regulatory region sequence-specific DNA binding"/>
    <property type="evidence" value="ECO:0007669"/>
    <property type="project" value="TreeGrafter"/>
</dbReference>
<keyword evidence="7" id="KW-1185">Reference proteome</keyword>
<keyword evidence="1" id="KW-0805">Transcription regulation</keyword>
<keyword evidence="3" id="KW-0539">Nucleus</keyword>
<organism evidence="6 7">
    <name type="scientific">Knufia peltigerae</name>
    <dbReference type="NCBI Taxonomy" id="1002370"/>
    <lineage>
        <taxon>Eukaryota</taxon>
        <taxon>Fungi</taxon>
        <taxon>Dikarya</taxon>
        <taxon>Ascomycota</taxon>
        <taxon>Pezizomycotina</taxon>
        <taxon>Eurotiomycetes</taxon>
        <taxon>Chaetothyriomycetidae</taxon>
        <taxon>Chaetothyriales</taxon>
        <taxon>Trichomeriaceae</taxon>
        <taxon>Knufia</taxon>
    </lineage>
</organism>
<dbReference type="PANTHER" id="PTHR47424">
    <property type="entry name" value="REGULATORY PROTEIN GAL4"/>
    <property type="match status" value="1"/>
</dbReference>
<sequence length="622" mass="69455">MGREAASSPEHSLAESGIMTTPGDASASTAWNEIPLINSYFTYVHPFIPLIEEQSFRDTYMAAKRTDSRWLLLLNTVLAMGSVANGSAEDTNHQIYYERARQHLSIESLDSAHLETIQALAILSGFYLHYVQSPNQANSLMGSTLKLATMLGLHRDYSEGVGPAKAEKAAYSIEMRRRVWWSTFMLDTWAGNSLGRPSMGRLSPAITAKLPQEPIGQSHALLSLVRENIRFCEISTTMEDGLACSPLLDETERQGLEAMYCEWFKNSSVGAAASTPRSTAIESPGLTTLKNVMRWRYYTNRIYLHRPALLWYAMRKMKWEKLSSEKKGAVELCREACADLINDIATTWRGQKPCQMAGWNANWLMYQAVMVPLLSLYSDPSDAAVVRSSRQQVETVMATMRDLQLWSTTAKRSLEVVVRLYESSKQSDDSTSAASTSTSSKVQASEAQEVYVPSNMTPKSTSTPLPQQQQPQQQQQIQGQQQPSSGFRPSYIDVSYANSYGITTTQPLSTGGQDVYMDNMFDTLRWSTSWDSPMGGPQMSHGWDYNAMQHWAGMPHADEYFDVAGGGGGFNYDQQQSQMGGFDLDMHPRPTNHAAPTSNHPGEMMMRGLYAHDTMESRHRSL</sequence>
<dbReference type="SMART" id="SM00906">
    <property type="entry name" value="Fungal_trans"/>
    <property type="match status" value="1"/>
</dbReference>
<evidence type="ECO:0000256" key="4">
    <source>
        <dbReference type="SAM" id="MobiDB-lite"/>
    </source>
</evidence>
<evidence type="ECO:0000259" key="5">
    <source>
        <dbReference type="SMART" id="SM00906"/>
    </source>
</evidence>
<evidence type="ECO:0000313" key="6">
    <source>
        <dbReference type="EMBL" id="KAJ9640625.1"/>
    </source>
</evidence>
<feature type="compositionally biased region" description="Low complexity" evidence="4">
    <location>
        <begin position="466"/>
        <end position="483"/>
    </location>
</feature>
<dbReference type="Pfam" id="PF04082">
    <property type="entry name" value="Fungal_trans"/>
    <property type="match status" value="1"/>
</dbReference>
<feature type="domain" description="Xylanolytic transcriptional activator regulatory" evidence="5">
    <location>
        <begin position="137"/>
        <end position="217"/>
    </location>
</feature>
<dbReference type="CDD" id="cd12148">
    <property type="entry name" value="fungal_TF_MHR"/>
    <property type="match status" value="1"/>
</dbReference>
<dbReference type="GO" id="GO:0005634">
    <property type="term" value="C:nucleus"/>
    <property type="evidence" value="ECO:0007669"/>
    <property type="project" value="TreeGrafter"/>
</dbReference>
<name>A0AA39D1U3_9EURO</name>
<dbReference type="EMBL" id="JAPDRN010000014">
    <property type="protein sequence ID" value="KAJ9640625.1"/>
    <property type="molecule type" value="Genomic_DNA"/>
</dbReference>
<dbReference type="PANTHER" id="PTHR47424:SF5">
    <property type="entry name" value="ZN(II)2CYS6 TRANSCRIPTION FACTOR (EUROFUNG)"/>
    <property type="match status" value="1"/>
</dbReference>
<keyword evidence="2" id="KW-0804">Transcription</keyword>
<feature type="region of interest" description="Disordered" evidence="4">
    <location>
        <begin position="425"/>
        <end position="488"/>
    </location>
</feature>